<gene>
    <name evidence="2" type="ORF">AFUS01_LOCUS12863</name>
</gene>
<dbReference type="EMBL" id="CAJVCH010102715">
    <property type="protein sequence ID" value="CAG7723800.1"/>
    <property type="molecule type" value="Genomic_DNA"/>
</dbReference>
<feature type="non-terminal residue" evidence="2">
    <location>
        <position position="41"/>
    </location>
</feature>
<dbReference type="AlphaFoldDB" id="A0A8J2P4H3"/>
<proteinExistence type="predicted"/>
<comment type="caution">
    <text evidence="2">The sequence shown here is derived from an EMBL/GenBank/DDBJ whole genome shotgun (WGS) entry which is preliminary data.</text>
</comment>
<dbReference type="Proteomes" id="UP000708208">
    <property type="component" value="Unassembled WGS sequence"/>
</dbReference>
<protein>
    <submittedName>
        <fullName evidence="2">Uncharacterized protein</fullName>
    </submittedName>
</protein>
<sequence length="41" mass="4916">YHTWSRGPGDPDEDKKAKRQSIHEDRIRKYRNLTDKFLNGS</sequence>
<feature type="non-terminal residue" evidence="2">
    <location>
        <position position="1"/>
    </location>
</feature>
<evidence type="ECO:0000313" key="2">
    <source>
        <dbReference type="EMBL" id="CAG7723800.1"/>
    </source>
</evidence>
<feature type="region of interest" description="Disordered" evidence="1">
    <location>
        <begin position="1"/>
        <end position="27"/>
    </location>
</feature>
<feature type="compositionally biased region" description="Basic and acidic residues" evidence="1">
    <location>
        <begin position="13"/>
        <end position="27"/>
    </location>
</feature>
<organism evidence="2 3">
    <name type="scientific">Allacma fusca</name>
    <dbReference type="NCBI Taxonomy" id="39272"/>
    <lineage>
        <taxon>Eukaryota</taxon>
        <taxon>Metazoa</taxon>
        <taxon>Ecdysozoa</taxon>
        <taxon>Arthropoda</taxon>
        <taxon>Hexapoda</taxon>
        <taxon>Collembola</taxon>
        <taxon>Symphypleona</taxon>
        <taxon>Sminthuridae</taxon>
        <taxon>Allacma</taxon>
    </lineage>
</organism>
<name>A0A8J2P4H3_9HEXA</name>
<reference evidence="2" key="1">
    <citation type="submission" date="2021-06" db="EMBL/GenBank/DDBJ databases">
        <authorList>
            <person name="Hodson N. C."/>
            <person name="Mongue J. A."/>
            <person name="Jaron S. K."/>
        </authorList>
    </citation>
    <scope>NUCLEOTIDE SEQUENCE</scope>
</reference>
<evidence type="ECO:0000313" key="3">
    <source>
        <dbReference type="Proteomes" id="UP000708208"/>
    </source>
</evidence>
<evidence type="ECO:0000256" key="1">
    <source>
        <dbReference type="SAM" id="MobiDB-lite"/>
    </source>
</evidence>
<accession>A0A8J2P4H3</accession>
<keyword evidence="3" id="KW-1185">Reference proteome</keyword>